<evidence type="ECO:0000256" key="1">
    <source>
        <dbReference type="SAM" id="MobiDB-lite"/>
    </source>
</evidence>
<evidence type="ECO:0000313" key="3">
    <source>
        <dbReference type="Proteomes" id="UP001328107"/>
    </source>
</evidence>
<reference evidence="3" key="1">
    <citation type="submission" date="2022-10" db="EMBL/GenBank/DDBJ databases">
        <title>Genome assembly of Pristionchus species.</title>
        <authorList>
            <person name="Yoshida K."/>
            <person name="Sommer R.J."/>
        </authorList>
    </citation>
    <scope>NUCLEOTIDE SEQUENCE [LARGE SCALE GENOMIC DNA]</scope>
    <source>
        <strain evidence="3">RS5460</strain>
    </source>
</reference>
<evidence type="ECO:0000313" key="2">
    <source>
        <dbReference type="EMBL" id="GMR40815.1"/>
    </source>
</evidence>
<accession>A0AAN4ZPK2</accession>
<proteinExistence type="predicted"/>
<organism evidence="2 3">
    <name type="scientific">Pristionchus mayeri</name>
    <dbReference type="NCBI Taxonomy" id="1317129"/>
    <lineage>
        <taxon>Eukaryota</taxon>
        <taxon>Metazoa</taxon>
        <taxon>Ecdysozoa</taxon>
        <taxon>Nematoda</taxon>
        <taxon>Chromadorea</taxon>
        <taxon>Rhabditida</taxon>
        <taxon>Rhabditina</taxon>
        <taxon>Diplogasteromorpha</taxon>
        <taxon>Diplogasteroidea</taxon>
        <taxon>Neodiplogasteridae</taxon>
        <taxon>Pristionchus</taxon>
    </lineage>
</organism>
<feature type="region of interest" description="Disordered" evidence="1">
    <location>
        <begin position="65"/>
        <end position="98"/>
    </location>
</feature>
<dbReference type="EMBL" id="BTRK01000003">
    <property type="protein sequence ID" value="GMR40815.1"/>
    <property type="molecule type" value="Genomic_DNA"/>
</dbReference>
<sequence>MRHAEAADRGRTSGQRHDGLLVLQRAFVPHCSDVCSTSRREANGISSSHIHHYLHASASLHCVHGNATDHHQPSPVFSLSSISGFEPAPNPRTPSLRT</sequence>
<keyword evidence="3" id="KW-1185">Reference proteome</keyword>
<dbReference type="Proteomes" id="UP001328107">
    <property type="component" value="Unassembled WGS sequence"/>
</dbReference>
<comment type="caution">
    <text evidence="2">The sequence shown here is derived from an EMBL/GenBank/DDBJ whole genome shotgun (WGS) entry which is preliminary data.</text>
</comment>
<dbReference type="AlphaFoldDB" id="A0AAN4ZPK2"/>
<name>A0AAN4ZPK2_9BILA</name>
<protein>
    <submittedName>
        <fullName evidence="2">Uncharacterized protein</fullName>
    </submittedName>
</protein>
<gene>
    <name evidence="2" type="ORF">PMAYCL1PPCAC_11010</name>
</gene>